<dbReference type="InParanoid" id="A0A259TV16"/>
<gene>
    <name evidence="2" type="ORF">BSZ36_17010</name>
</gene>
<dbReference type="AlphaFoldDB" id="A0A259TV16"/>
<dbReference type="RefSeq" id="WP_094551458.1">
    <property type="nucleotide sequence ID" value="NZ_MQWB01000010.1"/>
</dbReference>
<evidence type="ECO:0000313" key="2">
    <source>
        <dbReference type="EMBL" id="OZC01388.1"/>
    </source>
</evidence>
<accession>A0A259TV16</accession>
<feature type="domain" description="DUF6933" evidence="1">
    <location>
        <begin position="10"/>
        <end position="149"/>
    </location>
</feature>
<keyword evidence="3" id="KW-1185">Reference proteome</keyword>
<comment type="caution">
    <text evidence="2">The sequence shown here is derived from an EMBL/GenBank/DDBJ whole genome shotgun (WGS) entry which is preliminary data.</text>
</comment>
<organism evidence="2 3">
    <name type="scientific">Rubricoccus marinus</name>
    <dbReference type="NCBI Taxonomy" id="716817"/>
    <lineage>
        <taxon>Bacteria</taxon>
        <taxon>Pseudomonadati</taxon>
        <taxon>Rhodothermota</taxon>
        <taxon>Rhodothermia</taxon>
        <taxon>Rhodothermales</taxon>
        <taxon>Rubricoccaceae</taxon>
        <taxon>Rubricoccus</taxon>
    </lineage>
</organism>
<dbReference type="InterPro" id="IPR053864">
    <property type="entry name" value="DUF6933"/>
</dbReference>
<dbReference type="OrthoDB" id="4713176at2"/>
<dbReference type="EMBL" id="MQWB01000010">
    <property type="protein sequence ID" value="OZC01388.1"/>
    <property type="molecule type" value="Genomic_DNA"/>
</dbReference>
<name>A0A259TV16_9BACT</name>
<sequence length="167" mass="17705">MRGRLAPGPPPEVGSLGTWYANVVPLPYPGRSVVLFMAADAMLSVVAPGRSLGTTLPVFQHRVPRLLHRLGLPEAWAEAKARDLADIHIARAGAETLDRRVLGTMNDAAVQIRYDAEAAGAFERLDLDAVEDGLADVPLGALGYSSPAETVVRVARGERSGEERSGG</sequence>
<proteinExistence type="predicted"/>
<reference evidence="2 3" key="1">
    <citation type="submission" date="2016-11" db="EMBL/GenBank/DDBJ databases">
        <title>Study of marine rhodopsin-containing bacteria.</title>
        <authorList>
            <person name="Yoshizawa S."/>
            <person name="Kumagai Y."/>
            <person name="Kogure K."/>
        </authorList>
    </citation>
    <scope>NUCLEOTIDE SEQUENCE [LARGE SCALE GENOMIC DNA]</scope>
    <source>
        <strain evidence="2 3">SG-29</strain>
    </source>
</reference>
<dbReference type="Proteomes" id="UP000216446">
    <property type="component" value="Unassembled WGS sequence"/>
</dbReference>
<protein>
    <recommendedName>
        <fullName evidence="1">DUF6933 domain-containing protein</fullName>
    </recommendedName>
</protein>
<evidence type="ECO:0000313" key="3">
    <source>
        <dbReference type="Proteomes" id="UP000216446"/>
    </source>
</evidence>
<evidence type="ECO:0000259" key="1">
    <source>
        <dbReference type="Pfam" id="PF22016"/>
    </source>
</evidence>
<dbReference type="Pfam" id="PF22016">
    <property type="entry name" value="DUF6933"/>
    <property type="match status" value="1"/>
</dbReference>